<evidence type="ECO:0000313" key="3">
    <source>
        <dbReference type="Proteomes" id="UP000648663"/>
    </source>
</evidence>
<feature type="transmembrane region" description="Helical" evidence="1">
    <location>
        <begin position="12"/>
        <end position="28"/>
    </location>
</feature>
<sequence>MRPGSRFSRATWLASLPVAAVLIWFGWMQVGTGSTGEGKVFLVVWTVGIVAIEAWNFRTLYLGRGRRAEALQRSTDEQGPQ</sequence>
<evidence type="ECO:0000256" key="1">
    <source>
        <dbReference type="SAM" id="Phobius"/>
    </source>
</evidence>
<dbReference type="EMBL" id="BMMI01000020">
    <property type="protein sequence ID" value="GGL86032.1"/>
    <property type="molecule type" value="Genomic_DNA"/>
</dbReference>
<keyword evidence="3" id="KW-1185">Reference proteome</keyword>
<proteinExistence type="predicted"/>
<dbReference type="Proteomes" id="UP000648663">
    <property type="component" value="Unassembled WGS sequence"/>
</dbReference>
<keyword evidence="1" id="KW-0472">Membrane</keyword>
<keyword evidence="1" id="KW-0812">Transmembrane</keyword>
<accession>A0ABQ2GD10</accession>
<organism evidence="2 3">
    <name type="scientific">Modestobacter marinus</name>
    <dbReference type="NCBI Taxonomy" id="477641"/>
    <lineage>
        <taxon>Bacteria</taxon>
        <taxon>Bacillati</taxon>
        <taxon>Actinomycetota</taxon>
        <taxon>Actinomycetes</taxon>
        <taxon>Geodermatophilales</taxon>
        <taxon>Geodermatophilaceae</taxon>
        <taxon>Modestobacter</taxon>
    </lineage>
</organism>
<comment type="caution">
    <text evidence="2">The sequence shown here is derived from an EMBL/GenBank/DDBJ whole genome shotgun (WGS) entry which is preliminary data.</text>
</comment>
<feature type="transmembrane region" description="Helical" evidence="1">
    <location>
        <begin position="40"/>
        <end position="57"/>
    </location>
</feature>
<name>A0ABQ2GD10_9ACTN</name>
<protein>
    <submittedName>
        <fullName evidence="2">Uncharacterized protein</fullName>
    </submittedName>
</protein>
<gene>
    <name evidence="2" type="ORF">GCM10011589_48070</name>
</gene>
<evidence type="ECO:0000313" key="2">
    <source>
        <dbReference type="EMBL" id="GGL86032.1"/>
    </source>
</evidence>
<reference evidence="3" key="1">
    <citation type="journal article" date="2019" name="Int. J. Syst. Evol. Microbiol.">
        <title>The Global Catalogue of Microorganisms (GCM) 10K type strain sequencing project: providing services to taxonomists for standard genome sequencing and annotation.</title>
        <authorList>
            <consortium name="The Broad Institute Genomics Platform"/>
            <consortium name="The Broad Institute Genome Sequencing Center for Infectious Disease"/>
            <person name="Wu L."/>
            <person name="Ma J."/>
        </authorList>
    </citation>
    <scope>NUCLEOTIDE SEQUENCE [LARGE SCALE GENOMIC DNA]</scope>
    <source>
        <strain evidence="3">CGMCC 4.5581</strain>
    </source>
</reference>
<keyword evidence="1" id="KW-1133">Transmembrane helix</keyword>